<dbReference type="GO" id="GO:0051301">
    <property type="term" value="P:cell division"/>
    <property type="evidence" value="ECO:0007669"/>
    <property type="project" value="UniProtKB-KW"/>
</dbReference>
<evidence type="ECO:0000256" key="1">
    <source>
        <dbReference type="SAM" id="MobiDB-lite"/>
    </source>
</evidence>
<dbReference type="Pfam" id="PF03799">
    <property type="entry name" value="FtsQ_DivIB_C"/>
    <property type="match status" value="1"/>
</dbReference>
<accession>A0A9D1D802</accession>
<sequence length="366" mass="38923">MNRRYKRRKRIVRLGIGLLVLAAILLTVFLFQVKTIKVSGNQNHTQQEISSDLVDGVPVANTFYLAWKYRNGAVPDNMPYLEELQVEIASPFTLQVTVKEKEIVGYIDQGNYVYFDREGTVLEISDQVKEGIPVVTGASIGDAALYQRLPAESSAQLRTILSLLQLLSDQGLEASEIRFGDNMDMTVYIGGVEALLGQDEYLEEKVANLKAILDAMGGQQGTLHLESFTGRGEEVPFSASDEPATESSSEAEGTGETGAGTSETAGSEGAAGAQTDETGGDGAAGAQTDETAGETAAPQSEQTEAASTTFMVFNAYGTLVYDAHVVNGVVVDSTGTPIEGVTVNEDGNVVDAYMNVIDPATGQLAQ</sequence>
<reference evidence="4" key="2">
    <citation type="journal article" date="2021" name="PeerJ">
        <title>Extensive microbial diversity within the chicken gut microbiome revealed by metagenomics and culture.</title>
        <authorList>
            <person name="Gilroy R."/>
            <person name="Ravi A."/>
            <person name="Getino M."/>
            <person name="Pursley I."/>
            <person name="Horton D.L."/>
            <person name="Alikhan N.F."/>
            <person name="Baker D."/>
            <person name="Gharbi K."/>
            <person name="Hall N."/>
            <person name="Watson M."/>
            <person name="Adriaenssens E.M."/>
            <person name="Foster-Nyarko E."/>
            <person name="Jarju S."/>
            <person name="Secka A."/>
            <person name="Antonio M."/>
            <person name="Oren A."/>
            <person name="Chaudhuri R.R."/>
            <person name="La Ragione R."/>
            <person name="Hildebrand F."/>
            <person name="Pallen M.J."/>
        </authorList>
    </citation>
    <scope>NUCLEOTIDE SEQUENCE</scope>
    <source>
        <strain evidence="4">ChiSjej4B22-8148</strain>
    </source>
</reference>
<dbReference type="Proteomes" id="UP000886757">
    <property type="component" value="Unassembled WGS sequence"/>
</dbReference>
<evidence type="ECO:0000313" key="5">
    <source>
        <dbReference type="Proteomes" id="UP000886757"/>
    </source>
</evidence>
<dbReference type="InterPro" id="IPR005548">
    <property type="entry name" value="Cell_div_FtsQ/DivIB_C"/>
</dbReference>
<feature type="compositionally biased region" description="Low complexity" evidence="1">
    <location>
        <begin position="238"/>
        <end position="277"/>
    </location>
</feature>
<feature type="compositionally biased region" description="Low complexity" evidence="1">
    <location>
        <begin position="284"/>
        <end position="297"/>
    </location>
</feature>
<evidence type="ECO:0000256" key="2">
    <source>
        <dbReference type="SAM" id="Phobius"/>
    </source>
</evidence>
<organism evidence="4 5">
    <name type="scientific">Candidatus Choladousia intestinavium</name>
    <dbReference type="NCBI Taxonomy" id="2840727"/>
    <lineage>
        <taxon>Bacteria</taxon>
        <taxon>Bacillati</taxon>
        <taxon>Bacillota</taxon>
        <taxon>Clostridia</taxon>
        <taxon>Lachnospirales</taxon>
        <taxon>Lachnospiraceae</taxon>
        <taxon>Lachnospiraceae incertae sedis</taxon>
        <taxon>Candidatus Choladousia</taxon>
    </lineage>
</organism>
<proteinExistence type="predicted"/>
<protein>
    <submittedName>
        <fullName evidence="4">Cell division protein FtsQ/DivIB</fullName>
    </submittedName>
</protein>
<keyword evidence="4" id="KW-0131">Cell cycle</keyword>
<feature type="domain" description="Cell division protein FtsQ/DivIB C-terminal" evidence="3">
    <location>
        <begin position="106"/>
        <end position="216"/>
    </location>
</feature>
<feature type="transmembrane region" description="Helical" evidence="2">
    <location>
        <begin position="12"/>
        <end position="33"/>
    </location>
</feature>
<dbReference type="EMBL" id="DVGK01000002">
    <property type="protein sequence ID" value="HIR12316.1"/>
    <property type="molecule type" value="Genomic_DNA"/>
</dbReference>
<dbReference type="AlphaFoldDB" id="A0A9D1D802"/>
<keyword evidence="2" id="KW-0472">Membrane</keyword>
<comment type="caution">
    <text evidence="4">The sequence shown here is derived from an EMBL/GenBank/DDBJ whole genome shotgun (WGS) entry which is preliminary data.</text>
</comment>
<evidence type="ECO:0000259" key="3">
    <source>
        <dbReference type="Pfam" id="PF03799"/>
    </source>
</evidence>
<evidence type="ECO:0000313" key="4">
    <source>
        <dbReference type="EMBL" id="HIR12316.1"/>
    </source>
</evidence>
<feature type="region of interest" description="Disordered" evidence="1">
    <location>
        <begin position="233"/>
        <end position="303"/>
    </location>
</feature>
<gene>
    <name evidence="4" type="ORF">IAB31_00120</name>
</gene>
<reference evidence="4" key="1">
    <citation type="submission" date="2020-10" db="EMBL/GenBank/DDBJ databases">
        <authorList>
            <person name="Gilroy R."/>
        </authorList>
    </citation>
    <scope>NUCLEOTIDE SEQUENCE</scope>
    <source>
        <strain evidence="4">ChiSjej4B22-8148</strain>
    </source>
</reference>
<name>A0A9D1D802_9FIRM</name>
<keyword evidence="2" id="KW-1133">Transmembrane helix</keyword>
<keyword evidence="2" id="KW-0812">Transmembrane</keyword>
<keyword evidence="4" id="KW-0132">Cell division</keyword>